<evidence type="ECO:0000256" key="5">
    <source>
        <dbReference type="ARBA" id="ARBA00022776"/>
    </source>
</evidence>
<protein>
    <submittedName>
        <fullName evidence="9">Uncharacterized protein</fullName>
    </submittedName>
</protein>
<dbReference type="GO" id="GO:0051301">
    <property type="term" value="P:cell division"/>
    <property type="evidence" value="ECO:0007669"/>
    <property type="project" value="UniProtKB-KW"/>
</dbReference>
<dbReference type="InterPro" id="IPR019355">
    <property type="entry name" value="Cell_cycle_regulator_Mat89Bb"/>
</dbReference>
<evidence type="ECO:0000256" key="4">
    <source>
        <dbReference type="ARBA" id="ARBA00022618"/>
    </source>
</evidence>
<evidence type="ECO:0000256" key="3">
    <source>
        <dbReference type="ARBA" id="ARBA00022490"/>
    </source>
</evidence>
<dbReference type="Proteomes" id="UP000784294">
    <property type="component" value="Unassembled WGS sequence"/>
</dbReference>
<dbReference type="EMBL" id="CAAALY010040866">
    <property type="protein sequence ID" value="VEL19276.1"/>
    <property type="molecule type" value="Genomic_DNA"/>
</dbReference>
<sequence>MLINHSSQFLESCGDIISLEGALKSGEKAPPDACFFSKSLWTCVIEAVMEYCRVVFDLFAFSKLEKIHSAWFDEDQNLETVWNIFSQEGPPAKSDFCDFSKTPALPGSVSARNMLQLLSWPQRNGLVKINAGRVVVFGIGMKYGTVDASEWLFIDIFPLDDKLKGGYEEIPKEIPIPDYLHGSKIFPNHRFLYHCLSAGSQNLYRGLMRLAESHYLLSSTLVEDIPMREEANTNSNSAMYGVELIHRREVHDHLRDAGLLDFSGDDPTTFESLVGGCANESSLKVNQPHSGFSRTVGIQWVTPKATEFRKCMFNISTFNI</sequence>
<dbReference type="PANTHER" id="PTHR12955">
    <property type="entry name" value="SARCOMA ANTIGEN NY-SAR-95-RELATED"/>
    <property type="match status" value="1"/>
</dbReference>
<evidence type="ECO:0000256" key="8">
    <source>
        <dbReference type="ARBA" id="ARBA00061603"/>
    </source>
</evidence>
<evidence type="ECO:0000313" key="9">
    <source>
        <dbReference type="EMBL" id="VEL19276.1"/>
    </source>
</evidence>
<comment type="similarity">
    <text evidence="8">Belongs to the Integrator subunit 13 family.</text>
</comment>
<name>A0A448WSQ8_9PLAT</name>
<proteinExistence type="inferred from homology"/>
<comment type="subcellular location">
    <subcellularLocation>
        <location evidence="2">Cytoplasm</location>
    </subcellularLocation>
    <subcellularLocation>
        <location evidence="1">Nucleus</location>
    </subcellularLocation>
</comment>
<keyword evidence="3" id="KW-0963">Cytoplasm</keyword>
<keyword evidence="7" id="KW-0131">Cell cycle</keyword>
<keyword evidence="6" id="KW-0539">Nucleus</keyword>
<dbReference type="GO" id="GO:0051642">
    <property type="term" value="P:centrosome localization"/>
    <property type="evidence" value="ECO:0007669"/>
    <property type="project" value="TreeGrafter"/>
</dbReference>
<keyword evidence="5" id="KW-0498">Mitosis</keyword>
<gene>
    <name evidence="9" type="ORF">PXEA_LOCUS12716</name>
</gene>
<dbReference type="GO" id="GO:0005737">
    <property type="term" value="C:cytoplasm"/>
    <property type="evidence" value="ECO:0007669"/>
    <property type="project" value="UniProtKB-SubCell"/>
</dbReference>
<reference evidence="9" key="1">
    <citation type="submission" date="2018-11" db="EMBL/GenBank/DDBJ databases">
        <authorList>
            <consortium name="Pathogen Informatics"/>
        </authorList>
    </citation>
    <scope>NUCLEOTIDE SEQUENCE</scope>
</reference>
<accession>A0A448WSQ8</accession>
<evidence type="ECO:0000256" key="1">
    <source>
        <dbReference type="ARBA" id="ARBA00004123"/>
    </source>
</evidence>
<comment type="caution">
    <text evidence="9">The sequence shown here is derived from an EMBL/GenBank/DDBJ whole genome shotgun (WGS) entry which is preliminary data.</text>
</comment>
<dbReference type="GO" id="GO:0007346">
    <property type="term" value="P:regulation of mitotic cell cycle"/>
    <property type="evidence" value="ECO:0007669"/>
    <property type="project" value="TreeGrafter"/>
</dbReference>
<dbReference type="PANTHER" id="PTHR12955:SF1">
    <property type="entry name" value="INTEGRATOR COMPLEX SUBUNIT 13"/>
    <property type="match status" value="1"/>
</dbReference>
<evidence type="ECO:0000256" key="7">
    <source>
        <dbReference type="ARBA" id="ARBA00023306"/>
    </source>
</evidence>
<keyword evidence="10" id="KW-1185">Reference proteome</keyword>
<evidence type="ECO:0000313" key="10">
    <source>
        <dbReference type="Proteomes" id="UP000784294"/>
    </source>
</evidence>
<keyword evidence="4" id="KW-0132">Cell division</keyword>
<evidence type="ECO:0000256" key="6">
    <source>
        <dbReference type="ARBA" id="ARBA00023242"/>
    </source>
</evidence>
<dbReference type="OrthoDB" id="5844105at2759"/>
<organism evidence="9 10">
    <name type="scientific">Protopolystoma xenopodis</name>
    <dbReference type="NCBI Taxonomy" id="117903"/>
    <lineage>
        <taxon>Eukaryota</taxon>
        <taxon>Metazoa</taxon>
        <taxon>Spiralia</taxon>
        <taxon>Lophotrochozoa</taxon>
        <taxon>Platyhelminthes</taxon>
        <taxon>Monogenea</taxon>
        <taxon>Polyopisthocotylea</taxon>
        <taxon>Polystomatidea</taxon>
        <taxon>Polystomatidae</taxon>
        <taxon>Protopolystoma</taxon>
    </lineage>
</organism>
<dbReference type="AlphaFoldDB" id="A0A448WSQ8"/>
<dbReference type="GO" id="GO:0032039">
    <property type="term" value="C:integrator complex"/>
    <property type="evidence" value="ECO:0007669"/>
    <property type="project" value="TreeGrafter"/>
</dbReference>
<dbReference type="Pfam" id="PF10221">
    <property type="entry name" value="Mat89Bb"/>
    <property type="match status" value="2"/>
</dbReference>
<evidence type="ECO:0000256" key="2">
    <source>
        <dbReference type="ARBA" id="ARBA00004496"/>
    </source>
</evidence>